<gene>
    <name evidence="4" type="ORF">DH2020_004291</name>
</gene>
<dbReference type="InterPro" id="IPR050409">
    <property type="entry name" value="E3_ubiq-protein_ligase"/>
</dbReference>
<keyword evidence="1" id="KW-0808">Transferase</keyword>
<dbReference type="Gene3D" id="1.25.10.10">
    <property type="entry name" value="Leucine-rich Repeat Variant"/>
    <property type="match status" value="1"/>
</dbReference>
<dbReference type="Gene3D" id="6.10.250.1630">
    <property type="match status" value="1"/>
</dbReference>
<comment type="caution">
    <text evidence="4">The sequence shown here is derived from an EMBL/GenBank/DDBJ whole genome shotgun (WGS) entry which is preliminary data.</text>
</comment>
<keyword evidence="5" id="KW-1185">Reference proteome</keyword>
<feature type="compositionally biased region" description="Low complexity" evidence="2">
    <location>
        <begin position="650"/>
        <end position="662"/>
    </location>
</feature>
<dbReference type="InterPro" id="IPR025527">
    <property type="entry name" value="HUWE1/Rev1_UBM"/>
</dbReference>
<feature type="compositionally biased region" description="Polar residues" evidence="2">
    <location>
        <begin position="1747"/>
        <end position="1764"/>
    </location>
</feature>
<dbReference type="Pfam" id="PF06025">
    <property type="entry name" value="DUF913"/>
    <property type="match status" value="1"/>
</dbReference>
<feature type="compositionally biased region" description="Acidic residues" evidence="2">
    <location>
        <begin position="1617"/>
        <end position="1642"/>
    </location>
</feature>
<reference evidence="4 5" key="1">
    <citation type="journal article" date="2021" name="Comput. Struct. Biotechnol. J.">
        <title>De novo genome assembly of the potent medicinal plant Rehmannia glutinosa using nanopore technology.</title>
        <authorList>
            <person name="Ma L."/>
            <person name="Dong C."/>
            <person name="Song C."/>
            <person name="Wang X."/>
            <person name="Zheng X."/>
            <person name="Niu Y."/>
            <person name="Chen S."/>
            <person name="Feng W."/>
        </authorList>
    </citation>
    <scope>NUCLEOTIDE SEQUENCE [LARGE SCALE GENOMIC DNA]</scope>
    <source>
        <strain evidence="4">DH-2019</strain>
    </source>
</reference>
<feature type="region of interest" description="Disordered" evidence="2">
    <location>
        <begin position="646"/>
        <end position="678"/>
    </location>
</feature>
<dbReference type="SMART" id="SM00165">
    <property type="entry name" value="UBA"/>
    <property type="match status" value="1"/>
</dbReference>
<proteinExistence type="predicted"/>
<dbReference type="InterPro" id="IPR015940">
    <property type="entry name" value="UBA"/>
</dbReference>
<dbReference type="Proteomes" id="UP001318860">
    <property type="component" value="Unassembled WGS sequence"/>
</dbReference>
<dbReference type="PROSITE" id="PS50030">
    <property type="entry name" value="UBA"/>
    <property type="match status" value="1"/>
</dbReference>
<dbReference type="Pfam" id="PF14377">
    <property type="entry name" value="UBM"/>
    <property type="match status" value="2"/>
</dbReference>
<feature type="domain" description="UBA" evidence="3">
    <location>
        <begin position="940"/>
        <end position="981"/>
    </location>
</feature>
<feature type="compositionally biased region" description="Basic and acidic residues" evidence="2">
    <location>
        <begin position="668"/>
        <end position="677"/>
    </location>
</feature>
<evidence type="ECO:0000256" key="2">
    <source>
        <dbReference type="SAM" id="MobiDB-lite"/>
    </source>
</evidence>
<dbReference type="PANTHER" id="PTHR11254:SF398">
    <property type="entry name" value="HECT-TYPE E3 UBIQUITIN TRANSFERASE"/>
    <property type="match status" value="1"/>
</dbReference>
<dbReference type="EMBL" id="JABTTQ020000003">
    <property type="protein sequence ID" value="KAK6160910.1"/>
    <property type="molecule type" value="Genomic_DNA"/>
</dbReference>
<evidence type="ECO:0000256" key="1">
    <source>
        <dbReference type="ARBA" id="ARBA00022679"/>
    </source>
</evidence>
<feature type="region of interest" description="Disordered" evidence="2">
    <location>
        <begin position="1512"/>
        <end position="1540"/>
    </location>
</feature>
<accession>A0ABR0XPD3</accession>
<feature type="region of interest" description="Disordered" evidence="2">
    <location>
        <begin position="1735"/>
        <end position="1819"/>
    </location>
</feature>
<feature type="region of interest" description="Disordered" evidence="2">
    <location>
        <begin position="1597"/>
        <end position="1642"/>
    </location>
</feature>
<dbReference type="CDD" id="cd14327">
    <property type="entry name" value="UBA_atUPL1_2_like"/>
    <property type="match status" value="1"/>
</dbReference>
<dbReference type="PANTHER" id="PTHR11254">
    <property type="entry name" value="HECT DOMAIN UBIQUITIN-PROTEIN LIGASE"/>
    <property type="match status" value="1"/>
</dbReference>
<sequence length="2045" mass="225820">MTALGAQLAAYSASHERARILSGSSISFAGGNRMILLNVLQRAIISLNNPVDLSSVAFVEALLQFYLLHVISSSSTGSVVRGSGMVPTFLPLLEDSDPTHLHLVCLAVKTLQKLMDYSNTAVTLFRDLAGVELLVHRLQIEVHRVIDFIGSKDNSMTIGEYSKHNSNQLYTQKRLVRALLKALGSATYATANSMRSQNSYDVSLTPTLLMIFSNKEKFGGEIFSSAVTLMSEMIHKDPTCFNVLYDLGLPTAFLSSVVAGILPSSKAITCIPNGLGAICLNPRGLEAVRETSALRFLVEIFTDRKYVMAVNEGIVPLSNALEELLRHVSSLRGSGVDLIIEIINRTASFADTKITASLGKLCGSDVMDMDSVESEDKEKLGGCSQVGEADWSVQGISDQQCVQLCIFHVIVLVHRTMENSETCRLFVEKSGIEALLKLLLRPSITQSSEGMSIALHSTMVFKCFTQHHSTALARAICSSLRDHLRETLTGFSVVSGSFLLDPRASPDPVLFSSLSLVEFLLFLAASKDNRWVTALLTELGNGYKDVLENIGRIHREVLWQIALLEDTKAGADDEFAVRANASQQSELGMNDTEDPRLNSFRQFLDPLLRRRNSGWSFESQFFDLINLYRDLTRSSNLHQRQIVDAPSNLQVESSQVHQSSSSDLTESSARKDDDNHRSYHQSCCDMVTSLSLHITHLFQELGKVMLLPSRRRDDMLNVSPPSKSVASTFASIAMDHMNFGGHVNPSGSEASVSTKCRYFGKVIEFIDSILLDKPDSFNPVILNCLYGRGVIQTVLTTFEATSQLPFAISRAPASPMEIDEGRQNQVEEADHLWIHGPSASYGKLMDHLVTSSFILSPFNKHLLTQPLVPGDVPFPRDAETFVKILQSMVLKAVLPVWTHPRFPECSYEFINTVVDIFRHIFSGVEVKNVGSNVGRVAGPPPNESTISTIVEMGFSRSRAEEALRQVGSNSVELAMEWLFSHSEETQEDDELARALAMSLGNSGTDSKEDVTKENTQTIEEEVVQLPPVDELLSTCRRLLQTKETLAFPVRDLLVMICSQNEGHERPRVVSFIIEQVKLCSNIPDSENKKMLSAFFHVLALVLNEDAASRELASKNGLVKVTSDLLLLWSCSHEQESSQVPKWVTSAFIAIDRLAQVDTKLNADMLELLRKNDIGNQSSVVIDEDEHNKLQMGTPLKNLDLQEQKRLIEIACGCIRKQLPSETMHAVLQLCSTLTRTHSVAVSFLDAGGLHLLLSLPASSLFVGFDNVVAVIIRHILEDSQTLQQAMESEIRHTFATVANRQSSGRLTARNFLSSLSSAVQRDPILLMYTSSVHILVRKDAEVCSYRGIPQQGGTPCLTNGIFHHVLYKFLPYTRSHKKDRKTEVDWRHKLASKANQFLVASCVRSTEARKRIFSEISNVFNDFVGSFNGFRVPRVDIQALIDLLNDVLAARSQTGSYISAEASVTFIEVGLVQSLTRTLRVLDLDHADSPKVVTGIVKVLESVTKEHVHAFESANGRGEQLVKPIDPSQPREGTGGSSHAIEATAHSNDNLMPRDQSELFHTVQNYGGSETVTDDMEHDQDIDGAFVAAVDDYMQENTDTPNLEKDDAHHLPHPDTDQDDHEIDEDEFDEEVMEEDEDEDDDEDGVIVRLGEGMNGVNVFDHIEVFGRDSISKNNRDTYSDRNSEGSLTRLDSVFRSLRNGRQGHRFNLLGNEGQLSSGSNSSVIPQGLEEVLVSSLRRPSSEKSSNTTTVIESQNKNEVSPSSEFAEMTVENQSSIGGMTVHPPSSEILDSSRSADNAPAASENQGTETASRPPQSVEIQYDQTDVLRDVEAVSQESSGSGATLGESLRSLDVEIGSADGHDDGGDRQGVGDTRMRRVNPIFGNSTSIGGRDASLHSVIEVSEDPIRSRSKWPPEEEQHNRDAESIDPAFSMHFLRSCVPRFFLPNRVKLHIRKINNGDIDPEFLAALPPDIREEVLAQQRAQRLHQSQELEGQPVEMDTVSIIATFPSDIREEVLLTSSDAILANLTPALVAEANMFLRKVCA</sequence>
<feature type="compositionally biased region" description="Basic and acidic residues" evidence="2">
    <location>
        <begin position="1602"/>
        <end position="1616"/>
    </location>
</feature>
<evidence type="ECO:0000313" key="5">
    <source>
        <dbReference type="Proteomes" id="UP001318860"/>
    </source>
</evidence>
<dbReference type="Gene3D" id="1.10.8.10">
    <property type="entry name" value="DNA helicase RuvA subunit, C-terminal domain"/>
    <property type="match status" value="1"/>
</dbReference>
<dbReference type="InterPro" id="IPR003903">
    <property type="entry name" value="UIM_dom"/>
</dbReference>
<name>A0ABR0XPD3_REHGL</name>
<feature type="compositionally biased region" description="Polar residues" evidence="2">
    <location>
        <begin position="1803"/>
        <end position="1819"/>
    </location>
</feature>
<feature type="compositionally biased region" description="Low complexity" evidence="2">
    <location>
        <begin position="1735"/>
        <end position="1746"/>
    </location>
</feature>
<evidence type="ECO:0000313" key="4">
    <source>
        <dbReference type="EMBL" id="KAK6160910.1"/>
    </source>
</evidence>
<evidence type="ECO:0000259" key="3">
    <source>
        <dbReference type="PROSITE" id="PS50030"/>
    </source>
</evidence>
<dbReference type="InterPro" id="IPR009060">
    <property type="entry name" value="UBA-like_sf"/>
</dbReference>
<dbReference type="SUPFAM" id="SSF48371">
    <property type="entry name" value="ARM repeat"/>
    <property type="match status" value="1"/>
</dbReference>
<dbReference type="InterPro" id="IPR016024">
    <property type="entry name" value="ARM-type_fold"/>
</dbReference>
<dbReference type="InterPro" id="IPR011989">
    <property type="entry name" value="ARM-like"/>
</dbReference>
<organism evidence="4 5">
    <name type="scientific">Rehmannia glutinosa</name>
    <name type="common">Chinese foxglove</name>
    <dbReference type="NCBI Taxonomy" id="99300"/>
    <lineage>
        <taxon>Eukaryota</taxon>
        <taxon>Viridiplantae</taxon>
        <taxon>Streptophyta</taxon>
        <taxon>Embryophyta</taxon>
        <taxon>Tracheophyta</taxon>
        <taxon>Spermatophyta</taxon>
        <taxon>Magnoliopsida</taxon>
        <taxon>eudicotyledons</taxon>
        <taxon>Gunneridae</taxon>
        <taxon>Pentapetalae</taxon>
        <taxon>asterids</taxon>
        <taxon>lamiids</taxon>
        <taxon>Lamiales</taxon>
        <taxon>Orobanchaceae</taxon>
        <taxon>Rehmannieae</taxon>
        <taxon>Rehmannia</taxon>
    </lineage>
</organism>
<dbReference type="PROSITE" id="PS50330">
    <property type="entry name" value="UIM"/>
    <property type="match status" value="1"/>
</dbReference>
<dbReference type="Pfam" id="PF22562">
    <property type="entry name" value="UBA_7"/>
    <property type="match status" value="1"/>
</dbReference>
<dbReference type="SUPFAM" id="SSF46934">
    <property type="entry name" value="UBA-like"/>
    <property type="match status" value="1"/>
</dbReference>
<protein>
    <recommendedName>
        <fullName evidence="3">UBA domain-containing protein</fullName>
    </recommendedName>
</protein>
<dbReference type="InterPro" id="IPR010314">
    <property type="entry name" value="E3_Ub_ligase_DUF913"/>
</dbReference>